<evidence type="ECO:0000313" key="2">
    <source>
        <dbReference type="Proteomes" id="UP000022910"/>
    </source>
</evidence>
<organism evidence="1 2">
    <name type="scientific">Rhizophagus irregularis (strain DAOM 197198w)</name>
    <name type="common">Glomus intraradices</name>
    <dbReference type="NCBI Taxonomy" id="1432141"/>
    <lineage>
        <taxon>Eukaryota</taxon>
        <taxon>Fungi</taxon>
        <taxon>Fungi incertae sedis</taxon>
        <taxon>Mucoromycota</taxon>
        <taxon>Glomeromycotina</taxon>
        <taxon>Glomeromycetes</taxon>
        <taxon>Glomerales</taxon>
        <taxon>Glomeraceae</taxon>
        <taxon>Rhizophagus</taxon>
    </lineage>
</organism>
<reference evidence="1 2" key="1">
    <citation type="submission" date="2014-02" db="EMBL/GenBank/DDBJ databases">
        <title>Single nucleus genome sequencing reveals high similarity among nuclei of an endomycorrhizal fungus.</title>
        <authorList>
            <person name="Lin K."/>
            <person name="Geurts R."/>
            <person name="Zhang Z."/>
            <person name="Limpens E."/>
            <person name="Saunders D.G."/>
            <person name="Mu D."/>
            <person name="Pang E."/>
            <person name="Cao H."/>
            <person name="Cha H."/>
            <person name="Lin T."/>
            <person name="Zhou Q."/>
            <person name="Shang Y."/>
            <person name="Li Y."/>
            <person name="Ivanov S."/>
            <person name="Sharma T."/>
            <person name="Velzen R.V."/>
            <person name="Ruijter N.D."/>
            <person name="Aanen D.K."/>
            <person name="Win J."/>
            <person name="Kamoun S."/>
            <person name="Bisseling T."/>
            <person name="Huang S."/>
        </authorList>
    </citation>
    <scope>NUCLEOTIDE SEQUENCE [LARGE SCALE GENOMIC DNA]</scope>
    <source>
        <strain evidence="2">DAOM197198w</strain>
    </source>
</reference>
<comment type="caution">
    <text evidence="1">The sequence shown here is derived from an EMBL/GenBank/DDBJ whole genome shotgun (WGS) entry which is preliminary data.</text>
</comment>
<sequence>MSEEEILKTAVYNVKISGIMTLIIERIGQKYLQQLNSRWLTIPLANAILGFPVQKNDAITLKKSSMTYQELSSMGIVVVSTHRWKKHRSS</sequence>
<proteinExistence type="predicted"/>
<dbReference type="HOGENOM" id="CLU_2442018_0_0_1"/>
<keyword evidence="2" id="KW-1185">Reference proteome</keyword>
<dbReference type="EMBL" id="JEMT01004163">
    <property type="protein sequence ID" value="EXX79335.1"/>
    <property type="molecule type" value="Genomic_DNA"/>
</dbReference>
<name>A0A015KI64_RHIIW</name>
<dbReference type="Proteomes" id="UP000022910">
    <property type="component" value="Unassembled WGS sequence"/>
</dbReference>
<evidence type="ECO:0000313" key="1">
    <source>
        <dbReference type="EMBL" id="EXX79335.1"/>
    </source>
</evidence>
<gene>
    <name evidence="1" type="ORF">RirG_006610</name>
</gene>
<protein>
    <submittedName>
        <fullName evidence="1">Uncharacterized protein</fullName>
    </submittedName>
</protein>
<dbReference type="AlphaFoldDB" id="A0A015KI64"/>
<accession>A0A015KI64</accession>